<gene>
    <name evidence="1" type="ORF">ASPCADRAFT_210892</name>
</gene>
<dbReference type="EMBL" id="KV907510">
    <property type="protein sequence ID" value="OOF91520.1"/>
    <property type="molecule type" value="Genomic_DNA"/>
</dbReference>
<organism evidence="1 2">
    <name type="scientific">Aspergillus carbonarius (strain ITEM 5010)</name>
    <dbReference type="NCBI Taxonomy" id="602072"/>
    <lineage>
        <taxon>Eukaryota</taxon>
        <taxon>Fungi</taxon>
        <taxon>Dikarya</taxon>
        <taxon>Ascomycota</taxon>
        <taxon>Pezizomycotina</taxon>
        <taxon>Eurotiomycetes</taxon>
        <taxon>Eurotiomycetidae</taxon>
        <taxon>Eurotiales</taxon>
        <taxon>Aspergillaceae</taxon>
        <taxon>Aspergillus</taxon>
        <taxon>Aspergillus subgen. Circumdati</taxon>
    </lineage>
</organism>
<name>A0A1R3RAL3_ASPC5</name>
<evidence type="ECO:0000313" key="1">
    <source>
        <dbReference type="EMBL" id="OOF91520.1"/>
    </source>
</evidence>
<protein>
    <submittedName>
        <fullName evidence="1">Uncharacterized protein</fullName>
    </submittedName>
</protein>
<keyword evidence="2" id="KW-1185">Reference proteome</keyword>
<reference evidence="2" key="1">
    <citation type="journal article" date="2017" name="Genome Biol.">
        <title>Comparative genomics reveals high biological diversity and specific adaptations in the industrially and medically important fungal genus Aspergillus.</title>
        <authorList>
            <person name="de Vries R.P."/>
            <person name="Riley R."/>
            <person name="Wiebenga A."/>
            <person name="Aguilar-Osorio G."/>
            <person name="Amillis S."/>
            <person name="Uchima C.A."/>
            <person name="Anderluh G."/>
            <person name="Asadollahi M."/>
            <person name="Askin M."/>
            <person name="Barry K."/>
            <person name="Battaglia E."/>
            <person name="Bayram O."/>
            <person name="Benocci T."/>
            <person name="Braus-Stromeyer S.A."/>
            <person name="Caldana C."/>
            <person name="Canovas D."/>
            <person name="Cerqueira G.C."/>
            <person name="Chen F."/>
            <person name="Chen W."/>
            <person name="Choi C."/>
            <person name="Clum A."/>
            <person name="Dos Santos R.A."/>
            <person name="Damasio A.R."/>
            <person name="Diallinas G."/>
            <person name="Emri T."/>
            <person name="Fekete E."/>
            <person name="Flipphi M."/>
            <person name="Freyberg S."/>
            <person name="Gallo A."/>
            <person name="Gournas C."/>
            <person name="Habgood R."/>
            <person name="Hainaut M."/>
            <person name="Harispe M.L."/>
            <person name="Henrissat B."/>
            <person name="Hilden K.S."/>
            <person name="Hope R."/>
            <person name="Hossain A."/>
            <person name="Karabika E."/>
            <person name="Karaffa L."/>
            <person name="Karanyi Z."/>
            <person name="Krasevec N."/>
            <person name="Kuo A."/>
            <person name="Kusch H."/>
            <person name="LaButti K."/>
            <person name="Lagendijk E.L."/>
            <person name="Lapidus A."/>
            <person name="Levasseur A."/>
            <person name="Lindquist E."/>
            <person name="Lipzen A."/>
            <person name="Logrieco A.F."/>
            <person name="MacCabe A."/>
            <person name="Maekelae M.R."/>
            <person name="Malavazi I."/>
            <person name="Melin P."/>
            <person name="Meyer V."/>
            <person name="Mielnichuk N."/>
            <person name="Miskei M."/>
            <person name="Molnar A.P."/>
            <person name="Mule G."/>
            <person name="Ngan C.Y."/>
            <person name="Orejas M."/>
            <person name="Orosz E."/>
            <person name="Ouedraogo J.P."/>
            <person name="Overkamp K.M."/>
            <person name="Park H.-S."/>
            <person name="Perrone G."/>
            <person name="Piumi F."/>
            <person name="Punt P.J."/>
            <person name="Ram A.F."/>
            <person name="Ramon A."/>
            <person name="Rauscher S."/>
            <person name="Record E."/>
            <person name="Riano-Pachon D.M."/>
            <person name="Robert V."/>
            <person name="Roehrig J."/>
            <person name="Ruller R."/>
            <person name="Salamov A."/>
            <person name="Salih N.S."/>
            <person name="Samson R.A."/>
            <person name="Sandor E."/>
            <person name="Sanguinetti M."/>
            <person name="Schuetze T."/>
            <person name="Sepcic K."/>
            <person name="Shelest E."/>
            <person name="Sherlock G."/>
            <person name="Sophianopoulou V."/>
            <person name="Squina F.M."/>
            <person name="Sun H."/>
            <person name="Susca A."/>
            <person name="Todd R.B."/>
            <person name="Tsang A."/>
            <person name="Unkles S.E."/>
            <person name="van de Wiele N."/>
            <person name="van Rossen-Uffink D."/>
            <person name="Oliveira J.V."/>
            <person name="Vesth T.C."/>
            <person name="Visser J."/>
            <person name="Yu J.-H."/>
            <person name="Zhou M."/>
            <person name="Andersen M.R."/>
            <person name="Archer D.B."/>
            <person name="Baker S.E."/>
            <person name="Benoit I."/>
            <person name="Brakhage A.A."/>
            <person name="Braus G.H."/>
            <person name="Fischer R."/>
            <person name="Frisvad J.C."/>
            <person name="Goldman G.H."/>
            <person name="Houbraken J."/>
            <person name="Oakley B."/>
            <person name="Pocsi I."/>
            <person name="Scazzocchio C."/>
            <person name="Seiboth B."/>
            <person name="vanKuyk P.A."/>
            <person name="Wortman J."/>
            <person name="Dyer P.S."/>
            <person name="Grigoriev I.V."/>
        </authorList>
    </citation>
    <scope>NUCLEOTIDE SEQUENCE [LARGE SCALE GENOMIC DNA]</scope>
    <source>
        <strain evidence="2">ITEM 5010</strain>
    </source>
</reference>
<dbReference type="AlphaFoldDB" id="A0A1R3RAL3"/>
<dbReference type="Proteomes" id="UP000188318">
    <property type="component" value="Unassembled WGS sequence"/>
</dbReference>
<sequence length="67" mass="7736">METQQPHLHAAFQVNEAFHYAPDPPRSTESVSPTQESYTIDHDQNIAKVHTLNTPHHGTFLRHPVYY</sequence>
<evidence type="ECO:0000313" key="2">
    <source>
        <dbReference type="Proteomes" id="UP000188318"/>
    </source>
</evidence>
<proteinExistence type="predicted"/>
<accession>A0A1R3RAL3</accession>
<dbReference type="VEuPathDB" id="FungiDB:ASPCADRAFT_210892"/>